<evidence type="ECO:0000313" key="4">
    <source>
        <dbReference type="Proteomes" id="UP000006681"/>
    </source>
</evidence>
<proteinExistence type="predicted"/>
<feature type="transmembrane region" description="Helical" evidence="1">
    <location>
        <begin position="12"/>
        <end position="32"/>
    </location>
</feature>
<keyword evidence="1" id="KW-0812">Transmembrane</keyword>
<dbReference type="Proteomes" id="UP000006681">
    <property type="component" value="Chromosome"/>
</dbReference>
<organism evidence="3 4">
    <name type="scientific">Vulcanisaeta distributa (strain DSM 14429 / JCM 11212 / NBRC 100878 / IC-017)</name>
    <dbReference type="NCBI Taxonomy" id="572478"/>
    <lineage>
        <taxon>Archaea</taxon>
        <taxon>Thermoproteota</taxon>
        <taxon>Thermoprotei</taxon>
        <taxon>Thermoproteales</taxon>
        <taxon>Thermoproteaceae</taxon>
        <taxon>Vulcanisaeta</taxon>
    </lineage>
</organism>
<reference evidence="3 4" key="1">
    <citation type="journal article" date="2010" name="Stand. Genomic Sci.">
        <title>Complete genome sequence of Vulcanisaeta distributa type strain (IC-017).</title>
        <authorList>
            <person name="Mavromatis K."/>
            <person name="Sikorski J."/>
            <person name="Pabst E."/>
            <person name="Teshima H."/>
            <person name="Lapidus A."/>
            <person name="Lucas S."/>
            <person name="Nolan M."/>
            <person name="Glavina Del Rio T."/>
            <person name="Cheng J.F."/>
            <person name="Bruce D."/>
            <person name="Goodwin L."/>
            <person name="Pitluck S."/>
            <person name="Liolios K."/>
            <person name="Ivanova N."/>
            <person name="Mikhailova N."/>
            <person name="Pati A."/>
            <person name="Chen A."/>
            <person name="Palaniappan K."/>
            <person name="Land M."/>
            <person name="Hauser L."/>
            <person name="Chang Y.J."/>
            <person name="Jeffries C.D."/>
            <person name="Rohde M."/>
            <person name="Spring S."/>
            <person name="Goker M."/>
            <person name="Wirth R."/>
            <person name="Woyke T."/>
            <person name="Bristow J."/>
            <person name="Eisen J.A."/>
            <person name="Markowitz V."/>
            <person name="Hugenholtz P."/>
            <person name="Klenk H.P."/>
            <person name="Kyrpides N.C."/>
        </authorList>
    </citation>
    <scope>NUCLEOTIDE SEQUENCE [LARGE SCALE GENOMIC DNA]</scope>
    <source>
        <strain evidence="4">DSM 14429 / JCM 11212 / NBRC 100878 / IC-017</strain>
    </source>
</reference>
<dbReference type="Pfam" id="PF03703">
    <property type="entry name" value="bPH_2"/>
    <property type="match status" value="1"/>
</dbReference>
<keyword evidence="4" id="KW-1185">Reference proteome</keyword>
<dbReference type="InterPro" id="IPR005182">
    <property type="entry name" value="YdbS-like_PH"/>
</dbReference>
<feature type="domain" description="YdbS-like PH" evidence="2">
    <location>
        <begin position="62"/>
        <end position="129"/>
    </location>
</feature>
<dbReference type="HOGENOM" id="CLU_1881186_0_0_2"/>
<evidence type="ECO:0000256" key="1">
    <source>
        <dbReference type="SAM" id="Phobius"/>
    </source>
</evidence>
<keyword evidence="1" id="KW-1133">Transmembrane helix</keyword>
<dbReference type="AlphaFoldDB" id="E1QSG9"/>
<dbReference type="GeneID" id="9752308"/>
<evidence type="ECO:0000313" key="3">
    <source>
        <dbReference type="EMBL" id="ADN50762.1"/>
    </source>
</evidence>
<protein>
    <recommendedName>
        <fullName evidence="2">YdbS-like PH domain-containing protein</fullName>
    </recommendedName>
</protein>
<sequence length="135" mass="15741">MINTHNKCIRPIVRKTVIKGTIVLAIFSLFLEITPSRIINYIIFVILWYVLLSIYILWKQRHEYCIEDKLITIRGLTGVRTVDLRQVVDCFISQGILAKHFNCGSIYLVLQNGKVIIIRDIPQPNTYYELLCRGM</sequence>
<dbReference type="RefSeq" id="WP_013336487.1">
    <property type="nucleotide sequence ID" value="NC_014537.1"/>
</dbReference>
<accession>E1QSG9</accession>
<gene>
    <name evidence="3" type="ordered locus">Vdis_1376</name>
</gene>
<dbReference type="eggNOG" id="arCOG05328">
    <property type="taxonomic scope" value="Archaea"/>
</dbReference>
<dbReference type="STRING" id="572478.Vdis_1376"/>
<dbReference type="KEGG" id="vdi:Vdis_1376"/>
<name>E1QSG9_VULDI</name>
<feature type="transmembrane region" description="Helical" evidence="1">
    <location>
        <begin position="38"/>
        <end position="58"/>
    </location>
</feature>
<evidence type="ECO:0000259" key="2">
    <source>
        <dbReference type="Pfam" id="PF03703"/>
    </source>
</evidence>
<keyword evidence="1" id="KW-0472">Membrane</keyword>
<dbReference type="EMBL" id="CP002100">
    <property type="protein sequence ID" value="ADN50762.1"/>
    <property type="molecule type" value="Genomic_DNA"/>
</dbReference>
<reference evidence="4" key="2">
    <citation type="journal article" date="2010" name="Stand. Genomic Sci.">
        <title>Complete genome sequence of Vulcanisaeta distributa type strain (IC-017T).</title>
        <authorList>
            <person name="Mavromatis K."/>
            <person name="Sikorski J."/>
            <person name="Pabst E."/>
            <person name="Teshima H."/>
            <person name="Lapidus A."/>
            <person name="Lucas S."/>
            <person name="Nolan M."/>
            <person name="Glavina Del Rio T."/>
            <person name="Cheng J."/>
            <person name="Bruce D."/>
            <person name="Goodwin L."/>
            <person name="Pitluck S."/>
            <person name="Liolios K."/>
            <person name="Ivanova N."/>
            <person name="Mikhailova N."/>
            <person name="Pati A."/>
            <person name="Chen A."/>
            <person name="Palaniappan K."/>
            <person name="Land M."/>
            <person name="Hauser L."/>
            <person name="Chang Y."/>
            <person name="Jeffries C."/>
            <person name="Rohde M."/>
            <person name="Spring S."/>
            <person name="Goker M."/>
            <person name="Wirth R."/>
            <person name="Woyke T."/>
            <person name="Bristow J."/>
            <person name="Eisen J."/>
            <person name="Markowitz V."/>
            <person name="Hugenholtz P."/>
            <person name="Klenk H."/>
            <person name="Kyrpides N."/>
        </authorList>
    </citation>
    <scope>NUCLEOTIDE SEQUENCE [LARGE SCALE GENOMIC DNA]</scope>
    <source>
        <strain evidence="4">DSM 14429 / JCM 11212 / NBRC 100878 / IC-017</strain>
    </source>
</reference>